<dbReference type="RefSeq" id="XP_002295316.1">
    <property type="nucleotide sequence ID" value="XM_002295280.1"/>
</dbReference>
<dbReference type="SMART" id="SM00415">
    <property type="entry name" value="HSF"/>
    <property type="match status" value="1"/>
</dbReference>
<feature type="compositionally biased region" description="Polar residues" evidence="5">
    <location>
        <begin position="416"/>
        <end position="425"/>
    </location>
</feature>
<dbReference type="Gene3D" id="1.10.10.10">
    <property type="entry name" value="Winged helix-like DNA-binding domain superfamily/Winged helix DNA-binding domain"/>
    <property type="match status" value="1"/>
</dbReference>
<comment type="subcellular location">
    <subcellularLocation>
        <location evidence="1">Nucleus</location>
    </subcellularLocation>
</comment>
<dbReference type="InterPro" id="IPR036388">
    <property type="entry name" value="WH-like_DNA-bd_sf"/>
</dbReference>
<feature type="compositionally biased region" description="Basic and acidic residues" evidence="5">
    <location>
        <begin position="94"/>
        <end position="112"/>
    </location>
</feature>
<name>B8CGL0_THAPS</name>
<dbReference type="EMBL" id="CM000655">
    <property type="protein sequence ID" value="EED87382.1"/>
    <property type="molecule type" value="Genomic_DNA"/>
</dbReference>
<reference evidence="7 8" key="2">
    <citation type="journal article" date="2008" name="Nature">
        <title>The Phaeodactylum genome reveals the evolutionary history of diatom genomes.</title>
        <authorList>
            <person name="Bowler C."/>
            <person name="Allen A.E."/>
            <person name="Badger J.H."/>
            <person name="Grimwood J."/>
            <person name="Jabbari K."/>
            <person name="Kuo A."/>
            <person name="Maheswari U."/>
            <person name="Martens C."/>
            <person name="Maumus F."/>
            <person name="Otillar R.P."/>
            <person name="Rayko E."/>
            <person name="Salamov A."/>
            <person name="Vandepoele K."/>
            <person name="Beszteri B."/>
            <person name="Gruber A."/>
            <person name="Heijde M."/>
            <person name="Katinka M."/>
            <person name="Mock T."/>
            <person name="Valentin K."/>
            <person name="Verret F."/>
            <person name="Berges J.A."/>
            <person name="Brownlee C."/>
            <person name="Cadoret J.P."/>
            <person name="Chiovitti A."/>
            <person name="Choi C.J."/>
            <person name="Coesel S."/>
            <person name="De Martino A."/>
            <person name="Detter J.C."/>
            <person name="Durkin C."/>
            <person name="Falciatore A."/>
            <person name="Fournet J."/>
            <person name="Haruta M."/>
            <person name="Huysman M.J."/>
            <person name="Jenkins B.D."/>
            <person name="Jiroutova K."/>
            <person name="Jorgensen R.E."/>
            <person name="Joubert Y."/>
            <person name="Kaplan A."/>
            <person name="Kroger N."/>
            <person name="Kroth P.G."/>
            <person name="La Roche J."/>
            <person name="Lindquist E."/>
            <person name="Lommer M."/>
            <person name="Martin-Jezequel V."/>
            <person name="Lopez P.J."/>
            <person name="Lucas S."/>
            <person name="Mangogna M."/>
            <person name="McGinnis K."/>
            <person name="Medlin L.K."/>
            <person name="Montsant A."/>
            <person name="Oudot-Le Secq M.P."/>
            <person name="Napoli C."/>
            <person name="Obornik M."/>
            <person name="Parker M.S."/>
            <person name="Petit J.L."/>
            <person name="Porcel B.M."/>
            <person name="Poulsen N."/>
            <person name="Robison M."/>
            <person name="Rychlewski L."/>
            <person name="Rynearson T.A."/>
            <person name="Schmutz J."/>
            <person name="Shapiro H."/>
            <person name="Siaut M."/>
            <person name="Stanley M."/>
            <person name="Sussman M.R."/>
            <person name="Taylor A.R."/>
            <person name="Vardi A."/>
            <person name="von Dassow P."/>
            <person name="Vyverman W."/>
            <person name="Willis A."/>
            <person name="Wyrwicz L.S."/>
            <person name="Rokhsar D.S."/>
            <person name="Weissenbach J."/>
            <person name="Armbrust E.V."/>
            <person name="Green B.R."/>
            <person name="Van de Peer Y."/>
            <person name="Grigoriev I.V."/>
        </authorList>
    </citation>
    <scope>NUCLEOTIDE SEQUENCE [LARGE SCALE GENOMIC DNA]</scope>
    <source>
        <strain evidence="7 8">CCMP1335</strain>
    </source>
</reference>
<dbReference type="GO" id="GO:0005634">
    <property type="term" value="C:nucleus"/>
    <property type="evidence" value="ECO:0007669"/>
    <property type="project" value="UniProtKB-SubCell"/>
</dbReference>
<keyword evidence="3" id="KW-0539">Nucleus</keyword>
<evidence type="ECO:0000256" key="4">
    <source>
        <dbReference type="RuleBase" id="RU004020"/>
    </source>
</evidence>
<dbReference type="PANTHER" id="PTHR10015">
    <property type="entry name" value="HEAT SHOCK TRANSCRIPTION FACTOR"/>
    <property type="match status" value="1"/>
</dbReference>
<keyword evidence="8" id="KW-1185">Reference proteome</keyword>
<dbReference type="PANTHER" id="PTHR10015:SF206">
    <property type="entry name" value="HSF-TYPE DNA-BINDING DOMAIN-CONTAINING PROTEIN"/>
    <property type="match status" value="1"/>
</dbReference>
<dbReference type="InParanoid" id="B8CGL0"/>
<accession>B8CGL0</accession>
<feature type="compositionally biased region" description="Polar residues" evidence="5">
    <location>
        <begin position="79"/>
        <end position="90"/>
    </location>
</feature>
<evidence type="ECO:0000256" key="3">
    <source>
        <dbReference type="ARBA" id="ARBA00023242"/>
    </source>
</evidence>
<feature type="region of interest" description="Disordered" evidence="5">
    <location>
        <begin position="376"/>
        <end position="425"/>
    </location>
</feature>
<protein>
    <recommendedName>
        <fullName evidence="6">HSF-type DNA-binding domain-containing protein</fullName>
    </recommendedName>
</protein>
<dbReference type="GeneID" id="7448929"/>
<feature type="domain" description="HSF-type DNA-binding" evidence="6">
    <location>
        <begin position="118"/>
        <end position="222"/>
    </location>
</feature>
<dbReference type="OMA" id="QYNPRIS"/>
<reference evidence="7 8" key="1">
    <citation type="journal article" date="2004" name="Science">
        <title>The genome of the diatom Thalassiosira pseudonana: ecology, evolution, and metabolism.</title>
        <authorList>
            <person name="Armbrust E.V."/>
            <person name="Berges J.A."/>
            <person name="Bowler C."/>
            <person name="Green B.R."/>
            <person name="Martinez D."/>
            <person name="Putnam N.H."/>
            <person name="Zhou S."/>
            <person name="Allen A.E."/>
            <person name="Apt K.E."/>
            <person name="Bechner M."/>
            <person name="Brzezinski M.A."/>
            <person name="Chaal B.K."/>
            <person name="Chiovitti A."/>
            <person name="Davis A.K."/>
            <person name="Demarest M.S."/>
            <person name="Detter J.C."/>
            <person name="Glavina T."/>
            <person name="Goodstein D."/>
            <person name="Hadi M.Z."/>
            <person name="Hellsten U."/>
            <person name="Hildebrand M."/>
            <person name="Jenkins B.D."/>
            <person name="Jurka J."/>
            <person name="Kapitonov V.V."/>
            <person name="Kroger N."/>
            <person name="Lau W.W."/>
            <person name="Lane T.W."/>
            <person name="Larimer F.W."/>
            <person name="Lippmeier J.C."/>
            <person name="Lucas S."/>
            <person name="Medina M."/>
            <person name="Montsant A."/>
            <person name="Obornik M."/>
            <person name="Parker M.S."/>
            <person name="Palenik B."/>
            <person name="Pazour G.J."/>
            <person name="Richardson P.M."/>
            <person name="Rynearson T.A."/>
            <person name="Saito M.A."/>
            <person name="Schwartz D.C."/>
            <person name="Thamatrakoln K."/>
            <person name="Valentin K."/>
            <person name="Vardi A."/>
            <person name="Wilkerson F.P."/>
            <person name="Rokhsar D.S."/>
        </authorList>
    </citation>
    <scope>NUCLEOTIDE SEQUENCE [LARGE SCALE GENOMIC DNA]</scope>
    <source>
        <strain evidence="7 8">CCMP1335</strain>
    </source>
</reference>
<dbReference type="HOGENOM" id="CLU_629315_0_0_1"/>
<evidence type="ECO:0000256" key="1">
    <source>
        <dbReference type="ARBA" id="ARBA00004123"/>
    </source>
</evidence>
<comment type="similarity">
    <text evidence="4">Belongs to the HSF family.</text>
</comment>
<evidence type="ECO:0000313" key="8">
    <source>
        <dbReference type="Proteomes" id="UP000001449"/>
    </source>
</evidence>
<dbReference type="InterPro" id="IPR036390">
    <property type="entry name" value="WH_DNA-bd_sf"/>
</dbReference>
<dbReference type="PaxDb" id="35128-Thaps25890"/>
<feature type="compositionally biased region" description="Polar residues" evidence="5">
    <location>
        <begin position="384"/>
        <end position="400"/>
    </location>
</feature>
<dbReference type="AlphaFoldDB" id="B8CGL0"/>
<dbReference type="GO" id="GO:0003700">
    <property type="term" value="F:DNA-binding transcription factor activity"/>
    <property type="evidence" value="ECO:0007669"/>
    <property type="project" value="InterPro"/>
</dbReference>
<sequence>MFAIIDPNLYYFNEAGDIMNINSKTNETERRTSVPIEDDSDVDSPPFSHYRTYADNNDVSPPPNFSGPLKGSPREVSESAFQSAVDVSSLPQKPEYHPQEEEQYQHQREHQEKSQLVQRQSFLYDLFSIISDPTQWGYDESNDGKWPVTWLEHGRGFIFNDKPTFEKSLLPKFLPSSKFSSFTRRLTRWKFVRVSSGAEMGAYYHPYFVRNRPENIRLINTRDAPTINPEFDSSFPASALSPGLHINDVYAGINRSSDTFTDVRDFPKIMREISRAKRMEIVAAAAAAVPKRHFSYEDEHGRGQDDSSYYRIDTGDAGGVGIPVLDHQMSVQAMYEVLTNQSTSDVNQGINQVLCQSMNHQRAALASSGASHWSYNKLPDVPQSPASTSPQVENNTSLSEFNSSHDNFSNDNQSQYNPRISPSRSPKSFLYSQYYM</sequence>
<evidence type="ECO:0000313" key="7">
    <source>
        <dbReference type="EMBL" id="EED87382.1"/>
    </source>
</evidence>
<dbReference type="SUPFAM" id="SSF46785">
    <property type="entry name" value="Winged helix' DNA-binding domain"/>
    <property type="match status" value="1"/>
</dbReference>
<gene>
    <name evidence="7" type="ORF">THAPSDRAFT_25890</name>
</gene>
<proteinExistence type="inferred from homology"/>
<keyword evidence="2" id="KW-0238">DNA-binding</keyword>
<dbReference type="GO" id="GO:0043565">
    <property type="term" value="F:sequence-specific DNA binding"/>
    <property type="evidence" value="ECO:0007669"/>
    <property type="project" value="InterPro"/>
</dbReference>
<dbReference type="Pfam" id="PF00447">
    <property type="entry name" value="HSF_DNA-bind"/>
    <property type="match status" value="1"/>
</dbReference>
<evidence type="ECO:0000259" key="6">
    <source>
        <dbReference type="SMART" id="SM00415"/>
    </source>
</evidence>
<dbReference type="Proteomes" id="UP000001449">
    <property type="component" value="Chromosome 24"/>
</dbReference>
<dbReference type="KEGG" id="tps:THAPSDRAFT_25890"/>
<dbReference type="FunFam" id="1.10.10.10:FF:001176">
    <property type="entry name" value="Uncharacterized protein"/>
    <property type="match status" value="1"/>
</dbReference>
<evidence type="ECO:0000256" key="5">
    <source>
        <dbReference type="SAM" id="MobiDB-lite"/>
    </source>
</evidence>
<feature type="compositionally biased region" description="Low complexity" evidence="5">
    <location>
        <begin position="401"/>
        <end position="415"/>
    </location>
</feature>
<evidence type="ECO:0000256" key="2">
    <source>
        <dbReference type="ARBA" id="ARBA00023125"/>
    </source>
</evidence>
<organism evidence="7 8">
    <name type="scientific">Thalassiosira pseudonana</name>
    <name type="common">Marine diatom</name>
    <name type="synonym">Cyclotella nana</name>
    <dbReference type="NCBI Taxonomy" id="35128"/>
    <lineage>
        <taxon>Eukaryota</taxon>
        <taxon>Sar</taxon>
        <taxon>Stramenopiles</taxon>
        <taxon>Ochrophyta</taxon>
        <taxon>Bacillariophyta</taxon>
        <taxon>Coscinodiscophyceae</taxon>
        <taxon>Thalassiosirophycidae</taxon>
        <taxon>Thalassiosirales</taxon>
        <taxon>Thalassiosiraceae</taxon>
        <taxon>Thalassiosira</taxon>
    </lineage>
</organism>
<feature type="region of interest" description="Disordered" evidence="5">
    <location>
        <begin position="26"/>
        <end position="112"/>
    </location>
</feature>
<dbReference type="InterPro" id="IPR000232">
    <property type="entry name" value="HSF_DNA-bd"/>
</dbReference>